<reference evidence="1 2" key="1">
    <citation type="submission" date="2016-06" db="EMBL/GenBank/DDBJ databases">
        <authorList>
            <person name="Kjaerup R.B."/>
            <person name="Dalgaard T.S."/>
            <person name="Juul-Madsen H.R."/>
        </authorList>
    </citation>
    <scope>NUCLEOTIDE SEQUENCE [LARGE SCALE GENOMIC DNA]</scope>
    <source>
        <strain evidence="1">2</strain>
    </source>
</reference>
<organism evidence="1 2">
    <name type="scientific">Candidatus Propionivibrio aalborgensis</name>
    <dbReference type="NCBI Taxonomy" id="1860101"/>
    <lineage>
        <taxon>Bacteria</taxon>
        <taxon>Pseudomonadati</taxon>
        <taxon>Pseudomonadota</taxon>
        <taxon>Betaproteobacteria</taxon>
        <taxon>Rhodocyclales</taxon>
        <taxon>Rhodocyclaceae</taxon>
        <taxon>Propionivibrio</taxon>
    </lineage>
</organism>
<gene>
    <name evidence="1" type="ORF">PROAA_1960002</name>
</gene>
<keyword evidence="2" id="KW-1185">Reference proteome</keyword>
<dbReference type="Gene3D" id="2.40.10.220">
    <property type="entry name" value="predicted glycosyltransferase like domains"/>
    <property type="match status" value="1"/>
</dbReference>
<evidence type="ECO:0000313" key="2">
    <source>
        <dbReference type="Proteomes" id="UP000199600"/>
    </source>
</evidence>
<name>A0A1A8XQ29_9RHOO</name>
<dbReference type="EMBL" id="FLQY01000108">
    <property type="protein sequence ID" value="SBT06746.1"/>
    <property type="molecule type" value="Genomic_DNA"/>
</dbReference>
<dbReference type="AlphaFoldDB" id="A0A1A8XQ29"/>
<sequence length="81" mass="9446">MAEQLAYDPLTQLENSWIDLRESGMFAVTLEVRYIMSTEARTGKPLWHMGCRFLNLSPHDETLIQRFMARVEAERRALSSE</sequence>
<evidence type="ECO:0000313" key="1">
    <source>
        <dbReference type="EMBL" id="SBT06746.1"/>
    </source>
</evidence>
<proteinExistence type="predicted"/>
<protein>
    <recommendedName>
        <fullName evidence="3">PilZ domain-containing protein</fullName>
    </recommendedName>
</protein>
<dbReference type="Proteomes" id="UP000199600">
    <property type="component" value="Unassembled WGS sequence"/>
</dbReference>
<evidence type="ECO:0008006" key="3">
    <source>
        <dbReference type="Google" id="ProtNLM"/>
    </source>
</evidence>
<accession>A0A1A8XQ29</accession>